<evidence type="ECO:0000313" key="2">
    <source>
        <dbReference type="EMBL" id="EDS09795.1"/>
    </source>
</evidence>
<keyword evidence="3" id="KW-1185">Reference proteome</keyword>
<dbReference type="EMBL" id="ABGD02000025">
    <property type="protein sequence ID" value="EDS09795.1"/>
    <property type="molecule type" value="Genomic_DNA"/>
</dbReference>
<dbReference type="InterPro" id="IPR013324">
    <property type="entry name" value="RNA_pol_sigma_r3/r4-like"/>
</dbReference>
<name>B0PEL2_9FIRM</name>
<evidence type="ECO:0000313" key="3">
    <source>
        <dbReference type="Proteomes" id="UP000003803"/>
    </source>
</evidence>
<reference evidence="2" key="2">
    <citation type="submission" date="2013-09" db="EMBL/GenBank/DDBJ databases">
        <title>Draft genome sequence of Anaerotruncus colihominis(DSM 17241).</title>
        <authorList>
            <person name="Sudarsanam P."/>
            <person name="Ley R."/>
            <person name="Guruge J."/>
            <person name="Turnbaugh P.J."/>
            <person name="Mahowald M."/>
            <person name="Liep D."/>
            <person name="Gordon J."/>
        </authorList>
    </citation>
    <scope>NUCLEOTIDE SEQUENCE</scope>
    <source>
        <strain evidence="2">DSM 17241</strain>
    </source>
</reference>
<dbReference type="eggNOG" id="ENOG502Z8X6">
    <property type="taxonomic scope" value="Bacteria"/>
</dbReference>
<dbReference type="AlphaFoldDB" id="B0PEL2"/>
<feature type="compositionally biased region" description="Acidic residues" evidence="1">
    <location>
        <begin position="24"/>
        <end position="68"/>
    </location>
</feature>
<reference evidence="2" key="1">
    <citation type="submission" date="2007-11" db="EMBL/GenBank/DDBJ databases">
        <authorList>
            <person name="Fulton L."/>
            <person name="Clifton S."/>
            <person name="Fulton B."/>
            <person name="Xu J."/>
            <person name="Minx P."/>
            <person name="Pepin K.H."/>
            <person name="Johnson M."/>
            <person name="Thiruvilangam P."/>
            <person name="Bhonagiri V."/>
            <person name="Nash W.E."/>
            <person name="Mardis E.R."/>
            <person name="Wilson R.K."/>
        </authorList>
    </citation>
    <scope>NUCLEOTIDE SEQUENCE [LARGE SCALE GENOMIC DNA]</scope>
    <source>
        <strain evidence="2">DSM 17241</strain>
    </source>
</reference>
<dbReference type="Proteomes" id="UP000003803">
    <property type="component" value="Unassembled WGS sequence"/>
</dbReference>
<feature type="compositionally biased region" description="Basic and acidic residues" evidence="1">
    <location>
        <begin position="86"/>
        <end position="95"/>
    </location>
</feature>
<feature type="region of interest" description="Disordered" evidence="1">
    <location>
        <begin position="305"/>
        <end position="324"/>
    </location>
</feature>
<dbReference type="SUPFAM" id="SSF88659">
    <property type="entry name" value="Sigma3 and sigma4 domains of RNA polymerase sigma factors"/>
    <property type="match status" value="1"/>
</dbReference>
<organism evidence="2 3">
    <name type="scientific">Anaerotruncus colihominis DSM 17241</name>
    <dbReference type="NCBI Taxonomy" id="445972"/>
    <lineage>
        <taxon>Bacteria</taxon>
        <taxon>Bacillati</taxon>
        <taxon>Bacillota</taxon>
        <taxon>Clostridia</taxon>
        <taxon>Eubacteriales</taxon>
        <taxon>Oscillospiraceae</taxon>
        <taxon>Anaerotruncus</taxon>
    </lineage>
</organism>
<accession>B0PEL2</accession>
<dbReference type="HOGENOM" id="CLU_896319_0_0_9"/>
<evidence type="ECO:0000256" key="1">
    <source>
        <dbReference type="SAM" id="MobiDB-lite"/>
    </source>
</evidence>
<comment type="caution">
    <text evidence="2">The sequence shown here is derived from an EMBL/GenBank/DDBJ whole genome shotgun (WGS) entry which is preliminary data.</text>
</comment>
<feature type="region of interest" description="Disordered" evidence="1">
    <location>
        <begin position="24"/>
        <end position="109"/>
    </location>
</feature>
<proteinExistence type="predicted"/>
<gene>
    <name evidence="2" type="ORF">ANACOL_03240</name>
</gene>
<sequence length="324" mass="38073">MKKRKIFFRGGEAVVESWEDELLLDDDFSDEEEDAEEQIEETGLEMDADGFADWEDASDGAPEDETLEEALAAERTLELESELEQDEHPRDYHAELEDEEEEAAPTSEKRLKREIRAEALKRLEEAARTESDFLTVVDEWNKLDRNRERRERDHENLRGDVPLEFQAVPEPKIAPLWMNLPRFRQLCQGNFLDIIFTCPFEVHELTANRFISKLFLSLSDEQKEVLYYSFVKQYSTTRLAAIRGQSDRNIRKLRMTIQKKLQRQMYGHLSEKRENGHSLTLRELEFIEKYETLLQTMGKDAVIRRENKTKPRKQKAALDDAKDG</sequence>
<protein>
    <submittedName>
        <fullName evidence="2">Uncharacterized protein</fullName>
    </submittedName>
</protein>